<accession>A0A1M6FAJ4</accession>
<name>A0A1M6FAJ4_9CLOT</name>
<keyword evidence="4" id="KW-0804">Transcription</keyword>
<dbReference type="Pfam" id="PF07739">
    <property type="entry name" value="TipAS"/>
    <property type="match status" value="1"/>
</dbReference>
<keyword evidence="1" id="KW-0805">Transcription regulation</keyword>
<dbReference type="InterPro" id="IPR047057">
    <property type="entry name" value="MerR_fam"/>
</dbReference>
<keyword evidence="7" id="KW-1185">Reference proteome</keyword>
<gene>
    <name evidence="6" type="ORF">SAMN02745163_01078</name>
</gene>
<dbReference type="EMBL" id="FQZB01000005">
    <property type="protein sequence ID" value="SHI94629.1"/>
    <property type="molecule type" value="Genomic_DNA"/>
</dbReference>
<dbReference type="GO" id="GO:0003677">
    <property type="term" value="F:DNA binding"/>
    <property type="evidence" value="ECO:0007669"/>
    <property type="project" value="UniProtKB-KW"/>
</dbReference>
<dbReference type="Gene3D" id="1.10.490.50">
    <property type="entry name" value="Antibiotic binding domain of TipA-like multidrug resistance regulators"/>
    <property type="match status" value="1"/>
</dbReference>
<dbReference type="PROSITE" id="PS50937">
    <property type="entry name" value="HTH_MERR_2"/>
    <property type="match status" value="1"/>
</dbReference>
<dbReference type="Proteomes" id="UP000184310">
    <property type="component" value="Unassembled WGS sequence"/>
</dbReference>
<dbReference type="GO" id="GO:0003700">
    <property type="term" value="F:DNA-binding transcription factor activity"/>
    <property type="evidence" value="ECO:0007669"/>
    <property type="project" value="InterPro"/>
</dbReference>
<keyword evidence="2 6" id="KW-0238">DNA-binding</keyword>
<evidence type="ECO:0000256" key="4">
    <source>
        <dbReference type="ARBA" id="ARBA00023163"/>
    </source>
</evidence>
<dbReference type="InterPro" id="IPR009061">
    <property type="entry name" value="DNA-bd_dom_put_sf"/>
</dbReference>
<dbReference type="CDD" id="cd01106">
    <property type="entry name" value="HTH_TipAL-Mta"/>
    <property type="match status" value="1"/>
</dbReference>
<evidence type="ECO:0000256" key="3">
    <source>
        <dbReference type="ARBA" id="ARBA00023159"/>
    </source>
</evidence>
<dbReference type="RefSeq" id="WP_072985643.1">
    <property type="nucleotide sequence ID" value="NZ_FQZB01000005.1"/>
</dbReference>
<organism evidence="6 7">
    <name type="scientific">Clostridium cavendishii DSM 21758</name>
    <dbReference type="NCBI Taxonomy" id="1121302"/>
    <lineage>
        <taxon>Bacteria</taxon>
        <taxon>Bacillati</taxon>
        <taxon>Bacillota</taxon>
        <taxon>Clostridia</taxon>
        <taxon>Eubacteriales</taxon>
        <taxon>Clostridiaceae</taxon>
        <taxon>Clostridium</taxon>
    </lineage>
</organism>
<protein>
    <submittedName>
        <fullName evidence="6">DNA-binding transcriptional regulator, MerR family</fullName>
    </submittedName>
</protein>
<proteinExistence type="predicted"/>
<dbReference type="InterPro" id="IPR036244">
    <property type="entry name" value="TipA-like_antibiotic-bd"/>
</dbReference>
<feature type="domain" description="HTH merR-type" evidence="5">
    <location>
        <begin position="2"/>
        <end position="71"/>
    </location>
</feature>
<sequence>MKYKVKELSSLAKVSVRTLHHYDEIDLLKPEYISDAGYRLYSENDIERLQQILFFKELDFSLKEIKEILDNPHFNKIYALNGQKELLIEKKNRLEKIIEAIDKSIVLAKGGLKMSKEEIFSTFNMDEVNKIKEKYAKEAKEKFGNSEAYKQSEEKGAKYNENDWKNIMADAQKIFGEIASMMDKSPSDDAVQSLVDKWRQYISKNFYNCTIEIFRGLGQMYIYDERFTKNIDKTKDGLAKFLSKAIEIYCNNNK</sequence>
<dbReference type="Pfam" id="PF13411">
    <property type="entry name" value="MerR_1"/>
    <property type="match status" value="1"/>
</dbReference>
<reference evidence="6 7" key="1">
    <citation type="submission" date="2016-11" db="EMBL/GenBank/DDBJ databases">
        <authorList>
            <person name="Jaros S."/>
            <person name="Januszkiewicz K."/>
            <person name="Wedrychowicz H."/>
        </authorList>
    </citation>
    <scope>NUCLEOTIDE SEQUENCE [LARGE SCALE GENOMIC DNA]</scope>
    <source>
        <strain evidence="6 7">DSM 21758</strain>
    </source>
</reference>
<evidence type="ECO:0000313" key="7">
    <source>
        <dbReference type="Proteomes" id="UP000184310"/>
    </source>
</evidence>
<dbReference type="AlphaFoldDB" id="A0A1M6FAJ4"/>
<dbReference type="PANTHER" id="PTHR30204">
    <property type="entry name" value="REDOX-CYCLING DRUG-SENSING TRANSCRIPTIONAL ACTIVATOR SOXR"/>
    <property type="match status" value="1"/>
</dbReference>
<evidence type="ECO:0000259" key="5">
    <source>
        <dbReference type="PROSITE" id="PS50937"/>
    </source>
</evidence>
<dbReference type="Gene3D" id="1.10.1660.10">
    <property type="match status" value="1"/>
</dbReference>
<evidence type="ECO:0000313" key="6">
    <source>
        <dbReference type="EMBL" id="SHI94629.1"/>
    </source>
</evidence>
<dbReference type="SMART" id="SM00422">
    <property type="entry name" value="HTH_MERR"/>
    <property type="match status" value="1"/>
</dbReference>
<dbReference type="STRING" id="1121302.SAMN02745163_01078"/>
<dbReference type="SUPFAM" id="SSF89082">
    <property type="entry name" value="Antibiotic binding domain of TipA-like multidrug resistance regulators"/>
    <property type="match status" value="1"/>
</dbReference>
<evidence type="ECO:0000256" key="1">
    <source>
        <dbReference type="ARBA" id="ARBA00023015"/>
    </source>
</evidence>
<dbReference type="InterPro" id="IPR000551">
    <property type="entry name" value="MerR-type_HTH_dom"/>
</dbReference>
<dbReference type="PANTHER" id="PTHR30204:SF90">
    <property type="entry name" value="HTH-TYPE TRANSCRIPTIONAL ACTIVATOR MTA"/>
    <property type="match status" value="1"/>
</dbReference>
<dbReference type="SUPFAM" id="SSF46955">
    <property type="entry name" value="Putative DNA-binding domain"/>
    <property type="match status" value="1"/>
</dbReference>
<dbReference type="InterPro" id="IPR012925">
    <property type="entry name" value="TipAS_dom"/>
</dbReference>
<keyword evidence="3" id="KW-0010">Activator</keyword>
<evidence type="ECO:0000256" key="2">
    <source>
        <dbReference type="ARBA" id="ARBA00023125"/>
    </source>
</evidence>
<dbReference type="OrthoDB" id="9814833at2"/>